<dbReference type="InterPro" id="IPR036890">
    <property type="entry name" value="HATPase_C_sf"/>
</dbReference>
<dbReference type="CDD" id="cd00130">
    <property type="entry name" value="PAS"/>
    <property type="match status" value="1"/>
</dbReference>
<dbReference type="InterPro" id="IPR003661">
    <property type="entry name" value="HisK_dim/P_dom"/>
</dbReference>
<evidence type="ECO:0000256" key="6">
    <source>
        <dbReference type="SAM" id="Phobius"/>
    </source>
</evidence>
<evidence type="ECO:0000256" key="4">
    <source>
        <dbReference type="ARBA" id="ARBA00022679"/>
    </source>
</evidence>
<dbReference type="Gene3D" id="3.30.450.20">
    <property type="entry name" value="PAS domain"/>
    <property type="match status" value="1"/>
</dbReference>
<feature type="domain" description="PAS" evidence="8">
    <location>
        <begin position="216"/>
        <end position="261"/>
    </location>
</feature>
<evidence type="ECO:0000259" key="8">
    <source>
        <dbReference type="PROSITE" id="PS50112"/>
    </source>
</evidence>
<gene>
    <name evidence="9" type="ORF">A2Z33_01415</name>
</gene>
<keyword evidence="5" id="KW-0418">Kinase</keyword>
<dbReference type="GO" id="GO:0009927">
    <property type="term" value="F:histidine phosphotransfer kinase activity"/>
    <property type="evidence" value="ECO:0007669"/>
    <property type="project" value="TreeGrafter"/>
</dbReference>
<dbReference type="Gene3D" id="3.30.565.10">
    <property type="entry name" value="Histidine kinase-like ATPase, C-terminal domain"/>
    <property type="match status" value="1"/>
</dbReference>
<dbReference type="SUPFAM" id="SSF47384">
    <property type="entry name" value="Homodimeric domain of signal transducing histidine kinase"/>
    <property type="match status" value="1"/>
</dbReference>
<keyword evidence="3" id="KW-0597">Phosphoprotein</keyword>
<comment type="caution">
    <text evidence="9">The sequence shown here is derived from an EMBL/GenBank/DDBJ whole genome shotgun (WGS) entry which is preliminary data.</text>
</comment>
<dbReference type="InterPro" id="IPR003594">
    <property type="entry name" value="HATPase_dom"/>
</dbReference>
<dbReference type="SMART" id="SM00091">
    <property type="entry name" value="PAS"/>
    <property type="match status" value="2"/>
</dbReference>
<dbReference type="GO" id="GO:0000155">
    <property type="term" value="F:phosphorelay sensor kinase activity"/>
    <property type="evidence" value="ECO:0007669"/>
    <property type="project" value="InterPro"/>
</dbReference>
<dbReference type="InterPro" id="IPR005467">
    <property type="entry name" value="His_kinase_dom"/>
</dbReference>
<dbReference type="Pfam" id="PF00512">
    <property type="entry name" value="HisKA"/>
    <property type="match status" value="1"/>
</dbReference>
<dbReference type="InterPro" id="IPR000014">
    <property type="entry name" value="PAS"/>
</dbReference>
<dbReference type="Gene3D" id="1.10.287.130">
    <property type="match status" value="1"/>
</dbReference>
<dbReference type="GO" id="GO:0005886">
    <property type="term" value="C:plasma membrane"/>
    <property type="evidence" value="ECO:0007669"/>
    <property type="project" value="TreeGrafter"/>
</dbReference>
<dbReference type="InterPro" id="IPR035965">
    <property type="entry name" value="PAS-like_dom_sf"/>
</dbReference>
<dbReference type="SMART" id="SM00387">
    <property type="entry name" value="HATPase_c"/>
    <property type="match status" value="1"/>
</dbReference>
<keyword evidence="6" id="KW-0472">Membrane</keyword>
<dbReference type="SUPFAM" id="SSF55785">
    <property type="entry name" value="PYP-like sensor domain (PAS domain)"/>
    <property type="match status" value="1"/>
</dbReference>
<keyword evidence="4" id="KW-0808">Transferase</keyword>
<dbReference type="SMART" id="SM00388">
    <property type="entry name" value="HisKA"/>
    <property type="match status" value="1"/>
</dbReference>
<dbReference type="InterPro" id="IPR036097">
    <property type="entry name" value="HisK_dim/P_sf"/>
</dbReference>
<name>A0A1F5YPH3_9BACT</name>
<keyword evidence="6" id="KW-1133">Transmembrane helix</keyword>
<dbReference type="PANTHER" id="PTHR43047">
    <property type="entry name" value="TWO-COMPONENT HISTIDINE PROTEIN KINASE"/>
    <property type="match status" value="1"/>
</dbReference>
<dbReference type="Proteomes" id="UP000178448">
    <property type="component" value="Unassembled WGS sequence"/>
</dbReference>
<evidence type="ECO:0000313" key="9">
    <source>
        <dbReference type="EMBL" id="OGG01887.1"/>
    </source>
</evidence>
<evidence type="ECO:0000259" key="7">
    <source>
        <dbReference type="PROSITE" id="PS50109"/>
    </source>
</evidence>
<protein>
    <recommendedName>
        <fullName evidence="2">histidine kinase</fullName>
        <ecNumber evidence="2">2.7.13.3</ecNumber>
    </recommendedName>
</protein>
<reference evidence="9 10" key="1">
    <citation type="journal article" date="2016" name="Nat. Commun.">
        <title>Thousands of microbial genomes shed light on interconnected biogeochemical processes in an aquifer system.</title>
        <authorList>
            <person name="Anantharaman K."/>
            <person name="Brown C.T."/>
            <person name="Hug L.A."/>
            <person name="Sharon I."/>
            <person name="Castelle C.J."/>
            <person name="Probst A.J."/>
            <person name="Thomas B.C."/>
            <person name="Singh A."/>
            <person name="Wilkins M.J."/>
            <person name="Karaoz U."/>
            <person name="Brodie E.L."/>
            <person name="Williams K.H."/>
            <person name="Hubbard S.S."/>
            <person name="Banfield J.F."/>
        </authorList>
    </citation>
    <scope>NUCLEOTIDE SEQUENCE [LARGE SCALE GENOMIC DNA]</scope>
</reference>
<comment type="catalytic activity">
    <reaction evidence="1">
        <text>ATP + protein L-histidine = ADP + protein N-phospho-L-histidine.</text>
        <dbReference type="EC" id="2.7.13.3"/>
    </reaction>
</comment>
<dbReference type="InterPro" id="IPR004358">
    <property type="entry name" value="Sig_transdc_His_kin-like_C"/>
</dbReference>
<dbReference type="AlphaFoldDB" id="A0A1F5YPH3"/>
<feature type="domain" description="Histidine kinase" evidence="7">
    <location>
        <begin position="346"/>
        <end position="566"/>
    </location>
</feature>
<evidence type="ECO:0000256" key="2">
    <source>
        <dbReference type="ARBA" id="ARBA00012438"/>
    </source>
</evidence>
<evidence type="ECO:0000256" key="1">
    <source>
        <dbReference type="ARBA" id="ARBA00000085"/>
    </source>
</evidence>
<evidence type="ECO:0000256" key="3">
    <source>
        <dbReference type="ARBA" id="ARBA00022553"/>
    </source>
</evidence>
<accession>A0A1F5YPH3</accession>
<keyword evidence="6" id="KW-0812">Transmembrane</keyword>
<dbReference type="STRING" id="1798374.A2Z33_01415"/>
<evidence type="ECO:0000313" key="10">
    <source>
        <dbReference type="Proteomes" id="UP000178448"/>
    </source>
</evidence>
<dbReference type="PROSITE" id="PS50112">
    <property type="entry name" value="PAS"/>
    <property type="match status" value="1"/>
</dbReference>
<feature type="transmembrane region" description="Helical" evidence="6">
    <location>
        <begin position="6"/>
        <end position="28"/>
    </location>
</feature>
<dbReference type="EC" id="2.7.13.3" evidence="2"/>
<dbReference type="PRINTS" id="PR00344">
    <property type="entry name" value="BCTRLSENSOR"/>
</dbReference>
<sequence length="569" mass="63462">MPAQWQYLLVVSILLMTVTSVAVWLFVYSRKLRDERSLNRKTLAAAAERLILYQKQLLFLQNKIQQDDRHNILENFLRETTICACIINHAGSVVSINPVLQEKLGKSQIDVLLQPYQQVLKLTDVYGNPAYSAIEDSLKGKSGIFPEWVFLETKTGKTAIAGAVSLYTESGLRNLSVIFMDATKAYTDDQAKDEEIRGLRDELSVLRQELKSVSETDRYLRRYFTTTDMNMVFLDPVGRIVSLNPCAQRIFGKSEEDIRGQLYQHGISFLDKSDKPAYQTIADALKGIESKLKHWTFITSVNGKIPVSGSVLPLKDGTKVNGVVIGFRDASQDYQLEQEEKAFFSGAAHDLRAPLTTIRSVIELLYDSYDSVPKPQALEILKGAKESAVHLVSLVNDLLNVSRIDQGKIEVVKSAFDVTVLTKEIMDSHRMVARERHLYLNQEVAEFVPKVYGDKAKSLDILTNLVTNALKYTHFGGVTIKHTKEGGRIITSVTDTGTGISDQNRHLLFKKFQQVGTARNQPLAKSTGLGLYIAKKFATMMGGDIELVQSEIGKGSTFAFSLPIAPSQA</sequence>
<dbReference type="CDD" id="cd00082">
    <property type="entry name" value="HisKA"/>
    <property type="match status" value="1"/>
</dbReference>
<dbReference type="EMBL" id="MFJD01000009">
    <property type="protein sequence ID" value="OGG01887.1"/>
    <property type="molecule type" value="Genomic_DNA"/>
</dbReference>
<dbReference type="NCBIfam" id="TIGR00229">
    <property type="entry name" value="sensory_box"/>
    <property type="match status" value="1"/>
</dbReference>
<dbReference type="SUPFAM" id="SSF55874">
    <property type="entry name" value="ATPase domain of HSP90 chaperone/DNA topoisomerase II/histidine kinase"/>
    <property type="match status" value="1"/>
</dbReference>
<dbReference type="PROSITE" id="PS50109">
    <property type="entry name" value="HIS_KIN"/>
    <property type="match status" value="1"/>
</dbReference>
<organism evidence="9 10">
    <name type="scientific">Candidatus Gottesmanbacteria bacterium RBG_16_52_11</name>
    <dbReference type="NCBI Taxonomy" id="1798374"/>
    <lineage>
        <taxon>Bacteria</taxon>
        <taxon>Candidatus Gottesmaniibacteriota</taxon>
    </lineage>
</organism>
<dbReference type="Pfam" id="PF02518">
    <property type="entry name" value="HATPase_c"/>
    <property type="match status" value="1"/>
</dbReference>
<dbReference type="PANTHER" id="PTHR43047:SF72">
    <property type="entry name" value="OSMOSENSING HISTIDINE PROTEIN KINASE SLN1"/>
    <property type="match status" value="1"/>
</dbReference>
<evidence type="ECO:0000256" key="5">
    <source>
        <dbReference type="ARBA" id="ARBA00022777"/>
    </source>
</evidence>
<proteinExistence type="predicted"/>
<dbReference type="Pfam" id="PF13426">
    <property type="entry name" value="PAS_9"/>
    <property type="match status" value="1"/>
</dbReference>